<gene>
    <name evidence="1" type="ORF">PACLA_8A006184</name>
</gene>
<evidence type="ECO:0000313" key="2">
    <source>
        <dbReference type="Proteomes" id="UP001152795"/>
    </source>
</evidence>
<dbReference type="AlphaFoldDB" id="A0A6S7KMK9"/>
<comment type="caution">
    <text evidence="1">The sequence shown here is derived from an EMBL/GenBank/DDBJ whole genome shotgun (WGS) entry which is preliminary data.</text>
</comment>
<reference evidence="1" key="1">
    <citation type="submission" date="2020-04" db="EMBL/GenBank/DDBJ databases">
        <authorList>
            <person name="Alioto T."/>
            <person name="Alioto T."/>
            <person name="Gomez Garrido J."/>
        </authorList>
    </citation>
    <scope>NUCLEOTIDE SEQUENCE</scope>
    <source>
        <strain evidence="1">A484AB</strain>
    </source>
</reference>
<evidence type="ECO:0000313" key="1">
    <source>
        <dbReference type="EMBL" id="CAB4028332.1"/>
    </source>
</evidence>
<protein>
    <submittedName>
        <fullName evidence="1">Uncharacterized protein</fullName>
    </submittedName>
</protein>
<proteinExistence type="predicted"/>
<organism evidence="1 2">
    <name type="scientific">Paramuricea clavata</name>
    <name type="common">Red gorgonian</name>
    <name type="synonym">Violescent sea-whip</name>
    <dbReference type="NCBI Taxonomy" id="317549"/>
    <lineage>
        <taxon>Eukaryota</taxon>
        <taxon>Metazoa</taxon>
        <taxon>Cnidaria</taxon>
        <taxon>Anthozoa</taxon>
        <taxon>Octocorallia</taxon>
        <taxon>Malacalcyonacea</taxon>
        <taxon>Plexauridae</taxon>
        <taxon>Paramuricea</taxon>
    </lineage>
</organism>
<sequence>MNEAIQSEETARILQNQRTILEQNAKILAFQETFTKENGSTANAKSVVPAIVKHHLRTFFAEISKVIEPKCLTVNPKVSGPNLSADESSNGENYGVVDMHPDGNAPYQDEPLAIVGQDYNFRFEEDRDGISPETLEARFTKIYV</sequence>
<accession>A0A6S7KMK9</accession>
<name>A0A6S7KMK9_PARCT</name>
<dbReference type="EMBL" id="CACRXK020015410">
    <property type="protein sequence ID" value="CAB4028332.1"/>
    <property type="molecule type" value="Genomic_DNA"/>
</dbReference>
<feature type="non-terminal residue" evidence="1">
    <location>
        <position position="1"/>
    </location>
</feature>
<dbReference type="Proteomes" id="UP001152795">
    <property type="component" value="Unassembled WGS sequence"/>
</dbReference>
<keyword evidence="2" id="KW-1185">Reference proteome</keyword>